<organism evidence="2 3">
    <name type="scientific">Hyphobacterium vulgare</name>
    <dbReference type="NCBI Taxonomy" id="1736751"/>
    <lineage>
        <taxon>Bacteria</taxon>
        <taxon>Pseudomonadati</taxon>
        <taxon>Pseudomonadota</taxon>
        <taxon>Alphaproteobacteria</taxon>
        <taxon>Maricaulales</taxon>
        <taxon>Maricaulaceae</taxon>
        <taxon>Hyphobacterium</taxon>
    </lineage>
</organism>
<keyword evidence="3" id="KW-1185">Reference proteome</keyword>
<dbReference type="InterPro" id="IPR029062">
    <property type="entry name" value="Class_I_gatase-like"/>
</dbReference>
<gene>
    <name evidence="2" type="ORF">ACFOOR_11995</name>
</gene>
<dbReference type="PANTHER" id="PTHR37947:SF1">
    <property type="entry name" value="BLL2462 PROTEIN"/>
    <property type="match status" value="1"/>
</dbReference>
<name>A0ABV6ZZD1_9PROT</name>
<accession>A0ABV6ZZD1</accession>
<dbReference type="Proteomes" id="UP001595379">
    <property type="component" value="Unassembled WGS sequence"/>
</dbReference>
<dbReference type="SUPFAM" id="SSF52317">
    <property type="entry name" value="Class I glutamine amidotransferase-like"/>
    <property type="match status" value="1"/>
</dbReference>
<feature type="transmembrane region" description="Helical" evidence="1">
    <location>
        <begin position="12"/>
        <end position="33"/>
    </location>
</feature>
<keyword evidence="1" id="KW-0472">Membrane</keyword>
<keyword evidence="1" id="KW-0812">Transmembrane</keyword>
<comment type="caution">
    <text evidence="2">The sequence shown here is derived from an EMBL/GenBank/DDBJ whole genome shotgun (WGS) entry which is preliminary data.</text>
</comment>
<dbReference type="EMBL" id="JBHRSV010000026">
    <property type="protein sequence ID" value="MFC2926830.1"/>
    <property type="molecule type" value="Genomic_DNA"/>
</dbReference>
<evidence type="ECO:0000313" key="2">
    <source>
        <dbReference type="EMBL" id="MFC2926830.1"/>
    </source>
</evidence>
<dbReference type="RefSeq" id="WP_343165156.1">
    <property type="nucleotide sequence ID" value="NZ_JBHRSV010000026.1"/>
</dbReference>
<reference evidence="3" key="1">
    <citation type="journal article" date="2019" name="Int. J. Syst. Evol. Microbiol.">
        <title>The Global Catalogue of Microorganisms (GCM) 10K type strain sequencing project: providing services to taxonomists for standard genome sequencing and annotation.</title>
        <authorList>
            <consortium name="The Broad Institute Genomics Platform"/>
            <consortium name="The Broad Institute Genome Sequencing Center for Infectious Disease"/>
            <person name="Wu L."/>
            <person name="Ma J."/>
        </authorList>
    </citation>
    <scope>NUCLEOTIDE SEQUENCE [LARGE SCALE GENOMIC DNA]</scope>
    <source>
        <strain evidence="3">KCTC 52487</strain>
    </source>
</reference>
<feature type="transmembrane region" description="Helical" evidence="1">
    <location>
        <begin position="663"/>
        <end position="681"/>
    </location>
</feature>
<feature type="transmembrane region" description="Helical" evidence="1">
    <location>
        <begin position="40"/>
        <end position="60"/>
    </location>
</feature>
<evidence type="ECO:0008006" key="4">
    <source>
        <dbReference type="Google" id="ProtNLM"/>
    </source>
</evidence>
<sequence length="686" mass="73816">MFEATTIDFAPILPVGVIALMSGAALAAALAGALMRLNGWLWRSLTALLIALVLLNPSLVDEQRDPLPDIAVVLTDRTESMAIGGRSEAADAALAELRSLAERDDTLELVEAEMTRSPDGSLMMDAFNSALAGVPRDRLAGVVAITDGQIHDAPGDANAVDLGAPFHHLMAGDPDAGDRRLIVVESPRYGLVGDPAVFTVRVEDDAMSGTATVTFRIDGGDPVTARVAIGEDTRVEAPIDHRGANVVEIEVEPGPEELSLVNNRAAVSVTGVRDRLRVLLVTGEPHNGARAWRDLLKSDPSVDLVHFTILRPPDRQDATPIDELALIAFPTRELFAESLDEFDLVIFDRYRRRGIMPPLYFDYIARYVENGGALLVTAGPPFAAPVSIYRTPLAAVIPARPTGYVATGPFRPELTDTGARHPVTAGLAPPEGEAPWGRWFRRIDATPLGGETLLQAPDGGPLLVLSHAGDGRAAILLSDQSWLWGRGFEGGGPDAEMFRRVAHWLMQEPELDEEHLSAVVRDGQLEVQRRTLAQTAPPLDIAWPDGSGETVDMQAGDTPGLFTAEREGRSTGLVRLRSGDLTTVAALGPLNPREYSNLVPTRELLTGLVDTSDGGFAAIGEAGDTVLPQWRRTRADAVHAGRSWLGLKRNERFIVRAAERTPLAPALIVLLIILTTLGLAWRREGR</sequence>
<evidence type="ECO:0000256" key="1">
    <source>
        <dbReference type="SAM" id="Phobius"/>
    </source>
</evidence>
<proteinExistence type="predicted"/>
<dbReference type="Gene3D" id="3.40.50.880">
    <property type="match status" value="1"/>
</dbReference>
<keyword evidence="1" id="KW-1133">Transmembrane helix</keyword>
<evidence type="ECO:0000313" key="3">
    <source>
        <dbReference type="Proteomes" id="UP001595379"/>
    </source>
</evidence>
<protein>
    <recommendedName>
        <fullName evidence="4">Glutamine amidotransferase domain-containing protein</fullName>
    </recommendedName>
</protein>
<dbReference type="PANTHER" id="PTHR37947">
    <property type="entry name" value="BLL2462 PROTEIN"/>
    <property type="match status" value="1"/>
</dbReference>